<dbReference type="KEGG" id="azz:DEW08_02880"/>
<dbReference type="Pfam" id="PF14542">
    <property type="entry name" value="Acetyltransf_CG"/>
    <property type="match status" value="1"/>
</dbReference>
<sequence length="91" mass="10113">MADTVRDNPSQNRYELEVDGKIAFADYRRDAGVLYISHVEAPPSLRGTGAAGRLMEGIVQAARQDGVKIVPYCSYAAAWLRRHQEHQDLVA</sequence>
<evidence type="ECO:0000259" key="1">
    <source>
        <dbReference type="PROSITE" id="PS51729"/>
    </source>
</evidence>
<dbReference type="InterPro" id="IPR031165">
    <property type="entry name" value="GNAT_YJDJ"/>
</dbReference>
<dbReference type="PROSITE" id="PS51729">
    <property type="entry name" value="GNAT_YJDJ"/>
    <property type="match status" value="1"/>
</dbReference>
<dbReference type="PANTHER" id="PTHR31435">
    <property type="entry name" value="PROTEIN NATD1"/>
    <property type="match status" value="1"/>
</dbReference>
<organism evidence="2 3">
    <name type="scientific">Azospirillum thermophilum</name>
    <dbReference type="NCBI Taxonomy" id="2202148"/>
    <lineage>
        <taxon>Bacteria</taxon>
        <taxon>Pseudomonadati</taxon>
        <taxon>Pseudomonadota</taxon>
        <taxon>Alphaproteobacteria</taxon>
        <taxon>Rhodospirillales</taxon>
        <taxon>Azospirillaceae</taxon>
        <taxon>Azospirillum</taxon>
    </lineage>
</organism>
<dbReference type="AlphaFoldDB" id="A0A2S2CL86"/>
<dbReference type="CDD" id="cd04301">
    <property type="entry name" value="NAT_SF"/>
    <property type="match status" value="1"/>
</dbReference>
<dbReference type="InterPro" id="IPR045057">
    <property type="entry name" value="Gcn5-rel_NAT"/>
</dbReference>
<evidence type="ECO:0000313" key="2">
    <source>
        <dbReference type="EMBL" id="AWK85263.1"/>
    </source>
</evidence>
<protein>
    <submittedName>
        <fullName evidence="2">N-acetyltransferase</fullName>
    </submittedName>
</protein>
<gene>
    <name evidence="2" type="ORF">DEW08_02880</name>
</gene>
<name>A0A2S2CL86_9PROT</name>
<dbReference type="Gene3D" id="3.40.630.30">
    <property type="match status" value="1"/>
</dbReference>
<keyword evidence="2" id="KW-0808">Transferase</keyword>
<feature type="domain" description="N-acetyltransferase" evidence="1">
    <location>
        <begin position="6"/>
        <end position="91"/>
    </location>
</feature>
<reference evidence="3" key="1">
    <citation type="submission" date="2018-05" db="EMBL/GenBank/DDBJ databases">
        <title>Azospirillum thermophila sp. nov., a novel isolated from hot spring.</title>
        <authorList>
            <person name="Zhao Z."/>
        </authorList>
    </citation>
    <scope>NUCLEOTIDE SEQUENCE [LARGE SCALE GENOMIC DNA]</scope>
    <source>
        <strain evidence="3">CFH 70021</strain>
    </source>
</reference>
<dbReference type="OrthoDB" id="9800945at2"/>
<proteinExistence type="predicted"/>
<dbReference type="InterPro" id="IPR016181">
    <property type="entry name" value="Acyl_CoA_acyltransferase"/>
</dbReference>
<dbReference type="RefSeq" id="WP_109324309.1">
    <property type="nucleotide sequence ID" value="NZ_CP029352.1"/>
</dbReference>
<dbReference type="PANTHER" id="PTHR31435:SF10">
    <property type="entry name" value="BSR4717 PROTEIN"/>
    <property type="match status" value="1"/>
</dbReference>
<keyword evidence="3" id="KW-1185">Reference proteome</keyword>
<evidence type="ECO:0000313" key="3">
    <source>
        <dbReference type="Proteomes" id="UP000245629"/>
    </source>
</evidence>
<dbReference type="SUPFAM" id="SSF55729">
    <property type="entry name" value="Acyl-CoA N-acyltransferases (Nat)"/>
    <property type="match status" value="1"/>
</dbReference>
<dbReference type="Proteomes" id="UP000245629">
    <property type="component" value="Chromosome 1"/>
</dbReference>
<dbReference type="GO" id="GO:0016740">
    <property type="term" value="F:transferase activity"/>
    <property type="evidence" value="ECO:0007669"/>
    <property type="project" value="UniProtKB-KW"/>
</dbReference>
<accession>A0A2S2CL86</accession>
<dbReference type="EMBL" id="CP029352">
    <property type="protein sequence ID" value="AWK85263.1"/>
    <property type="molecule type" value="Genomic_DNA"/>
</dbReference>